<sequence>MLEREDDGKITWYLIIPHGGPFAAAQKKRLDSPEIFQQFLMAAEGTPEHRQIVCRLVQQDPNVVANKVLAYKHLKTARNGGALTSTPNPTDGPSQGAQAAASTVELVNQLNDIHGPAEHLTGSHEGHVYINPENPDQYFHLNMGRATSWAKAIRKNPRVTLLVPPKSDQFQYKTKGDEPPPPPPPPPSVQIPVANPFNFPAMFFNPTNMPTTSMNMPTANAPRTPDPPARAVSPTTPPHDIGNMDDFFRFSHVDPNSPEVHDGMSTLGITHWTMFKLFTAAELHEKGIPEGPARSIAYSAKKYTHHLMRGSRTQ</sequence>
<organism evidence="2">
    <name type="scientific">Puccinia triticina (isolate 1-1 / race 1 (BBBD))</name>
    <name type="common">Brown leaf rust fungus</name>
    <dbReference type="NCBI Taxonomy" id="630390"/>
    <lineage>
        <taxon>Eukaryota</taxon>
        <taxon>Fungi</taxon>
        <taxon>Dikarya</taxon>
        <taxon>Basidiomycota</taxon>
        <taxon>Pucciniomycotina</taxon>
        <taxon>Pucciniomycetes</taxon>
        <taxon>Pucciniales</taxon>
        <taxon>Pucciniaceae</taxon>
        <taxon>Puccinia</taxon>
    </lineage>
</organism>
<feature type="compositionally biased region" description="Pro residues" evidence="1">
    <location>
        <begin position="179"/>
        <end position="189"/>
    </location>
</feature>
<keyword evidence="4" id="KW-1185">Reference proteome</keyword>
<reference evidence="3" key="4">
    <citation type="submission" date="2025-05" db="UniProtKB">
        <authorList>
            <consortium name="EnsemblFungi"/>
        </authorList>
    </citation>
    <scope>IDENTIFICATION</scope>
    <source>
        <strain evidence="3">isolate 1-1 / race 1 (BBBD)</strain>
    </source>
</reference>
<dbReference type="EMBL" id="ADAS02000187">
    <property type="protein sequence ID" value="OAV88331.1"/>
    <property type="molecule type" value="Genomic_DNA"/>
</dbReference>
<evidence type="ECO:0000313" key="4">
    <source>
        <dbReference type="Proteomes" id="UP000005240"/>
    </source>
</evidence>
<reference evidence="2" key="2">
    <citation type="submission" date="2016-05" db="EMBL/GenBank/DDBJ databases">
        <title>Comparative analysis highlights variable genome content of wheat rusts and divergence of the mating loci.</title>
        <authorList>
            <person name="Cuomo C.A."/>
            <person name="Bakkeren G."/>
            <person name="Szabo L."/>
            <person name="Khalil H."/>
            <person name="Joly D."/>
            <person name="Goldberg J."/>
            <person name="Young S."/>
            <person name="Zeng Q."/>
            <person name="Fellers J."/>
        </authorList>
    </citation>
    <scope>NUCLEOTIDE SEQUENCE [LARGE SCALE GENOMIC DNA]</scope>
    <source>
        <strain evidence="2">1-1 BBBD Race 1</strain>
    </source>
</reference>
<name>A0A180G6Q5_PUCT1</name>
<protein>
    <submittedName>
        <fullName evidence="2 3">Uncharacterized protein</fullName>
    </submittedName>
</protein>
<dbReference type="OrthoDB" id="2501476at2759"/>
<proteinExistence type="predicted"/>
<dbReference type="EnsemblFungi" id="PTTG_07587-t43_1">
    <property type="protein sequence ID" value="PTTG_07587-t43_1-p1"/>
    <property type="gene ID" value="PTTG_07587"/>
</dbReference>
<feature type="region of interest" description="Disordered" evidence="1">
    <location>
        <begin position="164"/>
        <end position="189"/>
    </location>
</feature>
<dbReference type="AlphaFoldDB" id="A0A180G6Q5"/>
<gene>
    <name evidence="2" type="ORF">PTTG_07587</name>
</gene>
<dbReference type="Proteomes" id="UP000005240">
    <property type="component" value="Unassembled WGS sequence"/>
</dbReference>
<reference evidence="3 4" key="3">
    <citation type="journal article" date="2017" name="G3 (Bethesda)">
        <title>Comparative analysis highlights variable genome content of wheat rusts and divergence of the mating loci.</title>
        <authorList>
            <person name="Cuomo C.A."/>
            <person name="Bakkeren G."/>
            <person name="Khalil H.B."/>
            <person name="Panwar V."/>
            <person name="Joly D."/>
            <person name="Linning R."/>
            <person name="Sakthikumar S."/>
            <person name="Song X."/>
            <person name="Adiconis X."/>
            <person name="Fan L."/>
            <person name="Goldberg J.M."/>
            <person name="Levin J.Z."/>
            <person name="Young S."/>
            <person name="Zeng Q."/>
            <person name="Anikster Y."/>
            <person name="Bruce M."/>
            <person name="Wang M."/>
            <person name="Yin C."/>
            <person name="McCallum B."/>
            <person name="Szabo L.J."/>
            <person name="Hulbert S."/>
            <person name="Chen X."/>
            <person name="Fellers J.P."/>
        </authorList>
    </citation>
    <scope>NUCLEOTIDE SEQUENCE</scope>
    <source>
        <strain evidence="3">isolate 1-1 / race 1 (BBBD)</strain>
        <strain evidence="4">Isolate 1-1 / race 1 (BBBD)</strain>
    </source>
</reference>
<reference evidence="2" key="1">
    <citation type="submission" date="2009-11" db="EMBL/GenBank/DDBJ databases">
        <authorList>
            <consortium name="The Broad Institute Genome Sequencing Platform"/>
            <person name="Ward D."/>
            <person name="Feldgarden M."/>
            <person name="Earl A."/>
            <person name="Young S.K."/>
            <person name="Zeng Q."/>
            <person name="Koehrsen M."/>
            <person name="Alvarado L."/>
            <person name="Berlin A."/>
            <person name="Bochicchio J."/>
            <person name="Borenstein D."/>
            <person name="Chapman S.B."/>
            <person name="Chen Z."/>
            <person name="Engels R."/>
            <person name="Freedman E."/>
            <person name="Gellesch M."/>
            <person name="Goldberg J."/>
            <person name="Griggs A."/>
            <person name="Gujja S."/>
            <person name="Heilman E."/>
            <person name="Heiman D."/>
            <person name="Hepburn T."/>
            <person name="Howarth C."/>
            <person name="Jen D."/>
            <person name="Larson L."/>
            <person name="Lewis B."/>
            <person name="Mehta T."/>
            <person name="Park D."/>
            <person name="Pearson M."/>
            <person name="Roberts A."/>
            <person name="Saif S."/>
            <person name="Shea T."/>
            <person name="Shenoy N."/>
            <person name="Sisk P."/>
            <person name="Stolte C."/>
            <person name="Sykes S."/>
            <person name="Thomson T."/>
            <person name="Walk T."/>
            <person name="White J."/>
            <person name="Yandava C."/>
            <person name="Izard J."/>
            <person name="Baranova O.V."/>
            <person name="Blanton J.M."/>
            <person name="Tanner A.C."/>
            <person name="Dewhirst F.E."/>
            <person name="Haas B."/>
            <person name="Nusbaum C."/>
            <person name="Birren B."/>
        </authorList>
    </citation>
    <scope>NUCLEOTIDE SEQUENCE [LARGE SCALE GENOMIC DNA]</scope>
    <source>
        <strain evidence="2">1-1 BBBD Race 1</strain>
    </source>
</reference>
<evidence type="ECO:0000256" key="1">
    <source>
        <dbReference type="SAM" id="MobiDB-lite"/>
    </source>
</evidence>
<evidence type="ECO:0000313" key="2">
    <source>
        <dbReference type="EMBL" id="OAV88331.1"/>
    </source>
</evidence>
<evidence type="ECO:0000313" key="3">
    <source>
        <dbReference type="EnsemblFungi" id="PTTG_07587-t43_1-p1"/>
    </source>
</evidence>
<dbReference type="VEuPathDB" id="FungiDB:PTTG_07587"/>
<accession>A0A180G6Q5</accession>